<dbReference type="RefSeq" id="WP_048424635.1">
    <property type="nucleotide sequence ID" value="NZ_JYNU01000057.1"/>
</dbReference>
<accession>A0A0J6VD18</accession>
<dbReference type="Proteomes" id="UP000036313">
    <property type="component" value="Unassembled WGS sequence"/>
</dbReference>
<proteinExistence type="predicted"/>
<sequence>MSDYEDGGVQDIRSTREYLAHFEHRARTPEEQESAFAAYIEASAEDERDTGWHNDLLESRRELFMRRYRRPAPPAGLLPVRCLRDLNRSANNYHREENAA</sequence>
<organism evidence="1 2">
    <name type="scientific">Mycolicibacterium obuense</name>
    <dbReference type="NCBI Taxonomy" id="1807"/>
    <lineage>
        <taxon>Bacteria</taxon>
        <taxon>Bacillati</taxon>
        <taxon>Actinomycetota</taxon>
        <taxon>Actinomycetes</taxon>
        <taxon>Mycobacteriales</taxon>
        <taxon>Mycobacteriaceae</taxon>
        <taxon>Mycolicibacterium</taxon>
    </lineage>
</organism>
<dbReference type="PATRIC" id="fig|1807.14.peg.4355"/>
<protein>
    <submittedName>
        <fullName evidence="1">Uncharacterized protein</fullName>
    </submittedName>
</protein>
<evidence type="ECO:0000313" key="1">
    <source>
        <dbReference type="EMBL" id="KMO68900.1"/>
    </source>
</evidence>
<dbReference type="EMBL" id="JYNU01000057">
    <property type="protein sequence ID" value="KMO68900.1"/>
    <property type="molecule type" value="Genomic_DNA"/>
</dbReference>
<dbReference type="AlphaFoldDB" id="A0A0J6VD18"/>
<reference evidence="1 2" key="1">
    <citation type="journal article" date="2015" name="Genome Biol. Evol.">
        <title>Characterization of Three Mycobacterium spp. with Potential Use in Bioremediation by Genome Sequencing and Comparative Genomics.</title>
        <authorList>
            <person name="Das S."/>
            <person name="Pettersson B.M."/>
            <person name="Behra P.R."/>
            <person name="Ramesh M."/>
            <person name="Dasgupta S."/>
            <person name="Bhattacharya A."/>
            <person name="Kirsebom L.A."/>
        </authorList>
    </citation>
    <scope>NUCLEOTIDE SEQUENCE [LARGE SCALE GENOMIC DNA]</scope>
    <source>
        <strain evidence="1 2">DSM 44075</strain>
    </source>
</reference>
<name>A0A0J6VD18_9MYCO</name>
<comment type="caution">
    <text evidence="1">The sequence shown here is derived from an EMBL/GenBank/DDBJ whole genome shotgun (WGS) entry which is preliminary data.</text>
</comment>
<gene>
    <name evidence="1" type="ORF">MOBUDSM44075_04320</name>
</gene>
<evidence type="ECO:0000313" key="2">
    <source>
        <dbReference type="Proteomes" id="UP000036313"/>
    </source>
</evidence>